<dbReference type="InterPro" id="IPR044209">
    <property type="entry name" value="MOS11"/>
</dbReference>
<reference evidence="2" key="1">
    <citation type="journal article" date="2022" name="Int. J. Mol. Sci.">
        <title>Draft Genome of Tanacetum Coccineum: Genomic Comparison of Closely Related Tanacetum-Family Plants.</title>
        <authorList>
            <person name="Yamashiro T."/>
            <person name="Shiraishi A."/>
            <person name="Nakayama K."/>
            <person name="Satake H."/>
        </authorList>
    </citation>
    <scope>NUCLEOTIDE SEQUENCE</scope>
</reference>
<sequence length="110" mass="12472">VFYFIVVTSISWFGTTPGKAPGSQVSDTTKKAEELKRKARAERFGITQSTPAEGDEKKKARLSKFGSASTADPLEEEKKKARALRYLLNQQCWSLFFKISLCNYCQARIW</sequence>
<evidence type="ECO:0008006" key="4">
    <source>
        <dbReference type="Google" id="ProtNLM"/>
    </source>
</evidence>
<name>A0ABQ5GIW4_9ASTR</name>
<dbReference type="Proteomes" id="UP001151760">
    <property type="component" value="Unassembled WGS sequence"/>
</dbReference>
<proteinExistence type="predicted"/>
<feature type="region of interest" description="Disordered" evidence="1">
    <location>
        <begin position="44"/>
        <end position="76"/>
    </location>
</feature>
<dbReference type="EMBL" id="BQNB010018549">
    <property type="protein sequence ID" value="GJT75647.1"/>
    <property type="molecule type" value="Genomic_DNA"/>
</dbReference>
<evidence type="ECO:0000313" key="2">
    <source>
        <dbReference type="EMBL" id="GJT75647.1"/>
    </source>
</evidence>
<organism evidence="2 3">
    <name type="scientific">Tanacetum coccineum</name>
    <dbReference type="NCBI Taxonomy" id="301880"/>
    <lineage>
        <taxon>Eukaryota</taxon>
        <taxon>Viridiplantae</taxon>
        <taxon>Streptophyta</taxon>
        <taxon>Embryophyta</taxon>
        <taxon>Tracheophyta</taxon>
        <taxon>Spermatophyta</taxon>
        <taxon>Magnoliopsida</taxon>
        <taxon>eudicotyledons</taxon>
        <taxon>Gunneridae</taxon>
        <taxon>Pentapetalae</taxon>
        <taxon>asterids</taxon>
        <taxon>campanulids</taxon>
        <taxon>Asterales</taxon>
        <taxon>Asteraceae</taxon>
        <taxon>Asteroideae</taxon>
        <taxon>Anthemideae</taxon>
        <taxon>Anthemidinae</taxon>
        <taxon>Tanacetum</taxon>
    </lineage>
</organism>
<dbReference type="PANTHER" id="PTHR47701">
    <property type="entry name" value="PROTEIN MODIFIER OF SNC1 11"/>
    <property type="match status" value="1"/>
</dbReference>
<protein>
    <recommendedName>
        <fullName evidence="4">THO1-MOS11 C-terminal domain-containing protein</fullName>
    </recommendedName>
</protein>
<feature type="non-terminal residue" evidence="2">
    <location>
        <position position="1"/>
    </location>
</feature>
<accession>A0ABQ5GIW4</accession>
<comment type="caution">
    <text evidence="2">The sequence shown here is derived from an EMBL/GenBank/DDBJ whole genome shotgun (WGS) entry which is preliminary data.</text>
</comment>
<evidence type="ECO:0000313" key="3">
    <source>
        <dbReference type="Proteomes" id="UP001151760"/>
    </source>
</evidence>
<reference evidence="2" key="2">
    <citation type="submission" date="2022-01" db="EMBL/GenBank/DDBJ databases">
        <authorList>
            <person name="Yamashiro T."/>
            <person name="Shiraishi A."/>
            <person name="Satake H."/>
            <person name="Nakayama K."/>
        </authorList>
    </citation>
    <scope>NUCLEOTIDE SEQUENCE</scope>
</reference>
<gene>
    <name evidence="2" type="ORF">Tco_1042372</name>
</gene>
<dbReference type="PANTHER" id="PTHR47701:SF2">
    <property type="entry name" value="PROTEIN MODIFIER OF SNC1 11"/>
    <property type="match status" value="1"/>
</dbReference>
<evidence type="ECO:0000256" key="1">
    <source>
        <dbReference type="SAM" id="MobiDB-lite"/>
    </source>
</evidence>
<keyword evidence="3" id="KW-1185">Reference proteome</keyword>